<evidence type="ECO:0000313" key="1">
    <source>
        <dbReference type="EMBL" id="TKT86546.1"/>
    </source>
</evidence>
<protein>
    <submittedName>
        <fullName evidence="1">Uncharacterized protein</fullName>
    </submittedName>
</protein>
<comment type="caution">
    <text evidence="1">The sequence shown here is derived from an EMBL/GenBank/DDBJ whole genome shotgun (WGS) entry which is preliminary data.</text>
</comment>
<dbReference type="AlphaFoldDB" id="A0A4U6CQX1"/>
<dbReference type="Proteomes" id="UP000304900">
    <property type="component" value="Unassembled WGS sequence"/>
</dbReference>
<sequence length="134" mass="15556">MAKSRNISVFAAARRILSGRIDVQTPSKPGESYVKTKVYRAWSNIKTALNPRSKDHIPNITMCESWRDFKKFRNDVGEQMDPNMTFSRLDKSKGFYPENCSWLTKSEASKINAEFMKKNGRLIGRKRQYSKIDK</sequence>
<accession>A0A4U6CQX1</accession>
<dbReference type="OrthoDB" id="552713at2"/>
<keyword evidence="2" id="KW-1185">Reference proteome</keyword>
<reference evidence="1 2" key="1">
    <citation type="submission" date="2019-05" db="EMBL/GenBank/DDBJ databases">
        <title>Dyadobacter AR-3-8 sp. nov., isolated from arctic soil.</title>
        <authorList>
            <person name="Chaudhary D.K."/>
        </authorList>
    </citation>
    <scope>NUCLEOTIDE SEQUENCE [LARGE SCALE GENOMIC DNA]</scope>
    <source>
        <strain evidence="1 2">AR-3-8</strain>
    </source>
</reference>
<proteinExistence type="predicted"/>
<gene>
    <name evidence="1" type="ORF">FDK13_32215</name>
</gene>
<dbReference type="RefSeq" id="WP_137344140.1">
    <property type="nucleotide sequence ID" value="NZ_SZVO01000024.1"/>
</dbReference>
<organism evidence="1 2">
    <name type="scientific">Dyadobacter frigoris</name>
    <dbReference type="NCBI Taxonomy" id="2576211"/>
    <lineage>
        <taxon>Bacteria</taxon>
        <taxon>Pseudomonadati</taxon>
        <taxon>Bacteroidota</taxon>
        <taxon>Cytophagia</taxon>
        <taxon>Cytophagales</taxon>
        <taxon>Spirosomataceae</taxon>
        <taxon>Dyadobacter</taxon>
    </lineage>
</organism>
<evidence type="ECO:0000313" key="2">
    <source>
        <dbReference type="Proteomes" id="UP000304900"/>
    </source>
</evidence>
<dbReference type="EMBL" id="SZVO01000024">
    <property type="protein sequence ID" value="TKT86546.1"/>
    <property type="molecule type" value="Genomic_DNA"/>
</dbReference>
<name>A0A4U6CQX1_9BACT</name>